<sequence>MKIIKIFYLITLMSQITSCQNKNKKEINNLTNAEFIPNKSKIMKNSQDIYSLNKEINRFEKEYHYGAYVYTNNCSFEILLNDLPVVNHFMPSNGTLKGSYYPLNWNISKNGIQNITIKMYPGFNQDANTFNKTLENNSAIQIKIVKSFLDSNNALTDEQEVITYTTPQKKINETLISVFSGRTSYEDTFTFTAEIPYEIQTLENSEIIFTKDVEKLKQLEKEVATKYNEIREIYMSGSKDELANMNYNKEKRIAQQIYLSSAGIKDRWDNDYQFRTDQNLDFFDLKPIEKFTVKFYANGKIVCLQKINNKKSALWGGFKRKNKKEVTTTYISLYLHRPKGSNELFVY</sequence>
<accession>A0ABQ1UDB2</accession>
<keyword evidence="2" id="KW-1185">Reference proteome</keyword>
<protein>
    <submittedName>
        <fullName evidence="1">Uncharacterized protein</fullName>
    </submittedName>
</protein>
<dbReference type="Proteomes" id="UP000655016">
    <property type="component" value="Unassembled WGS sequence"/>
</dbReference>
<name>A0ABQ1UDB2_9FLAO</name>
<comment type="caution">
    <text evidence="1">The sequence shown here is derived from an EMBL/GenBank/DDBJ whole genome shotgun (WGS) entry which is preliminary data.</text>
</comment>
<evidence type="ECO:0000313" key="2">
    <source>
        <dbReference type="Proteomes" id="UP000655016"/>
    </source>
</evidence>
<gene>
    <name evidence="1" type="ORF">GCM10011518_26830</name>
</gene>
<organism evidence="1 2">
    <name type="scientific">Flavobacterium limi</name>
    <dbReference type="NCBI Taxonomy" id="2045105"/>
    <lineage>
        <taxon>Bacteria</taxon>
        <taxon>Pseudomonadati</taxon>
        <taxon>Bacteroidota</taxon>
        <taxon>Flavobacteriia</taxon>
        <taxon>Flavobacteriales</taxon>
        <taxon>Flavobacteriaceae</taxon>
        <taxon>Flavobacterium</taxon>
    </lineage>
</organism>
<proteinExistence type="predicted"/>
<evidence type="ECO:0000313" key="1">
    <source>
        <dbReference type="EMBL" id="GGF16067.1"/>
    </source>
</evidence>
<reference evidence="2" key="1">
    <citation type="journal article" date="2019" name="Int. J. Syst. Evol. Microbiol.">
        <title>The Global Catalogue of Microorganisms (GCM) 10K type strain sequencing project: providing services to taxonomists for standard genome sequencing and annotation.</title>
        <authorList>
            <consortium name="The Broad Institute Genomics Platform"/>
            <consortium name="The Broad Institute Genome Sequencing Center for Infectious Disease"/>
            <person name="Wu L."/>
            <person name="Ma J."/>
        </authorList>
    </citation>
    <scope>NUCLEOTIDE SEQUENCE [LARGE SCALE GENOMIC DNA]</scope>
    <source>
        <strain evidence="2">CGMCC 1.16060</strain>
    </source>
</reference>
<dbReference type="EMBL" id="BMKP01000006">
    <property type="protein sequence ID" value="GGF16067.1"/>
    <property type="molecule type" value="Genomic_DNA"/>
</dbReference>